<dbReference type="GO" id="GO:0034511">
    <property type="term" value="F:U3 snoRNA binding"/>
    <property type="evidence" value="ECO:0007669"/>
    <property type="project" value="InterPro"/>
</dbReference>
<dbReference type="GO" id="GO:0032040">
    <property type="term" value="C:small-subunit processome"/>
    <property type="evidence" value="ECO:0007669"/>
    <property type="project" value="TreeGrafter"/>
</dbReference>
<dbReference type="InterPro" id="IPR053940">
    <property type="entry name" value="UTP25_NTPase-like"/>
</dbReference>
<feature type="compositionally biased region" description="Acidic residues" evidence="1">
    <location>
        <begin position="64"/>
        <end position="74"/>
    </location>
</feature>
<dbReference type="GO" id="GO:0000462">
    <property type="term" value="P:maturation of SSU-rRNA from tricistronic rRNA transcript (SSU-rRNA, 5.8S rRNA, LSU-rRNA)"/>
    <property type="evidence" value="ECO:0007669"/>
    <property type="project" value="TreeGrafter"/>
</dbReference>
<evidence type="ECO:0000313" key="4">
    <source>
        <dbReference type="Proteomes" id="UP001443914"/>
    </source>
</evidence>
<proteinExistence type="predicted"/>
<reference evidence="3" key="1">
    <citation type="submission" date="2024-03" db="EMBL/GenBank/DDBJ databases">
        <title>WGS assembly of Saponaria officinalis var. Norfolk2.</title>
        <authorList>
            <person name="Jenkins J."/>
            <person name="Shu S."/>
            <person name="Grimwood J."/>
            <person name="Barry K."/>
            <person name="Goodstein D."/>
            <person name="Schmutz J."/>
            <person name="Leebens-Mack J."/>
            <person name="Osbourn A."/>
        </authorList>
    </citation>
    <scope>NUCLEOTIDE SEQUENCE [LARGE SCALE GENOMIC DNA]</scope>
    <source>
        <strain evidence="3">JIC</strain>
    </source>
</reference>
<protein>
    <recommendedName>
        <fullName evidence="2">UTP25 NTP hydrolase-like domain-containing protein</fullName>
    </recommendedName>
</protein>
<evidence type="ECO:0000259" key="2">
    <source>
        <dbReference type="Pfam" id="PF22916"/>
    </source>
</evidence>
<feature type="compositionally biased region" description="Polar residues" evidence="1">
    <location>
        <begin position="120"/>
        <end position="130"/>
    </location>
</feature>
<evidence type="ECO:0000313" key="3">
    <source>
        <dbReference type="EMBL" id="KAK9676476.1"/>
    </source>
</evidence>
<evidence type="ECO:0000256" key="1">
    <source>
        <dbReference type="SAM" id="MobiDB-lite"/>
    </source>
</evidence>
<feature type="region of interest" description="Disordered" evidence="1">
    <location>
        <begin position="112"/>
        <end position="133"/>
    </location>
</feature>
<dbReference type="InterPro" id="IPR010678">
    <property type="entry name" value="UTP25"/>
</dbReference>
<feature type="compositionally biased region" description="Basic and acidic residues" evidence="1">
    <location>
        <begin position="39"/>
        <end position="63"/>
    </location>
</feature>
<comment type="caution">
    <text evidence="3">The sequence shown here is derived from an EMBL/GenBank/DDBJ whole genome shotgun (WGS) entry which is preliminary data.</text>
</comment>
<dbReference type="Proteomes" id="UP001443914">
    <property type="component" value="Unassembled WGS sequence"/>
</dbReference>
<feature type="region of interest" description="Disordered" evidence="1">
    <location>
        <begin position="1"/>
        <end position="80"/>
    </location>
</feature>
<feature type="domain" description="UTP25 NTP hydrolase-like" evidence="2">
    <location>
        <begin position="266"/>
        <end position="450"/>
    </location>
</feature>
<keyword evidence="4" id="KW-1185">Reference proteome</keyword>
<dbReference type="EMBL" id="JBDFQZ010000011">
    <property type="protein sequence ID" value="KAK9676476.1"/>
    <property type="molecule type" value="Genomic_DNA"/>
</dbReference>
<organism evidence="3 4">
    <name type="scientific">Saponaria officinalis</name>
    <name type="common">Common soapwort</name>
    <name type="synonym">Lychnis saponaria</name>
    <dbReference type="NCBI Taxonomy" id="3572"/>
    <lineage>
        <taxon>Eukaryota</taxon>
        <taxon>Viridiplantae</taxon>
        <taxon>Streptophyta</taxon>
        <taxon>Embryophyta</taxon>
        <taxon>Tracheophyta</taxon>
        <taxon>Spermatophyta</taxon>
        <taxon>Magnoliopsida</taxon>
        <taxon>eudicotyledons</taxon>
        <taxon>Gunneridae</taxon>
        <taxon>Pentapetalae</taxon>
        <taxon>Caryophyllales</taxon>
        <taxon>Caryophyllaceae</taxon>
        <taxon>Caryophylleae</taxon>
        <taxon>Saponaria</taxon>
    </lineage>
</organism>
<dbReference type="AlphaFoldDB" id="A0AAW1HJC9"/>
<name>A0AAW1HJC9_SAPOF</name>
<accession>A0AAW1HJC9</accession>
<gene>
    <name evidence="3" type="ORF">RND81_11G079500</name>
</gene>
<sequence>MIKRFKHSRGFEGSRTNKRKKSRQIQHKDVHSSSPNSLDDTHEKQPKRGFFKEEDEVELKKDEGSEEEEEVEEMVVEREPSIYDTLVNKLETRSKSRDNHSLRKCNEKRVCNNDEENDSEGTNNNTSGFSTMGDASKLSEDEASDIAMYDDDVSDAEDNSIGSISSSASESKFVTHTTHKLSEQDTEALLKRKWEYKWDMPAFDSTTVKWMGTGESFIKDADVAARAPFGLKLKLYKHWLEIYNAAGGKSFESSKQINFFNLCSSYRDILHHQKKGFYQKGSEEDSSIMDSYIMHSFNHAFKTRDLVTKNTAKLAKNKEASNEELGTANCFLDHGFTRPKVLILLPLASIAHRLVRRLVHLTPSAYKANVEHMDRFNKEFGAVAEEDNDELEAMGVKARKPSKPSDYQTLFGGNNKDHFMVGIKFTRKSIRLYSDFYSSDIIIASPLGLITDGWS</sequence>
<feature type="compositionally biased region" description="Basic residues" evidence="1">
    <location>
        <begin position="16"/>
        <end position="25"/>
    </location>
</feature>
<dbReference type="GO" id="GO:0019843">
    <property type="term" value="F:rRNA binding"/>
    <property type="evidence" value="ECO:0007669"/>
    <property type="project" value="TreeGrafter"/>
</dbReference>
<dbReference type="Pfam" id="PF22916">
    <property type="entry name" value="UTP25_NTPase-like"/>
    <property type="match status" value="1"/>
</dbReference>
<dbReference type="PANTHER" id="PTHR12933">
    <property type="entry name" value="ORF PROTEIN-RELATED"/>
    <property type="match status" value="1"/>
</dbReference>
<dbReference type="PANTHER" id="PTHR12933:SF0">
    <property type="entry name" value="U3 SMALL NUCLEOLAR RNA-ASSOCIATED PROTEIN 25 HOMOLOG"/>
    <property type="match status" value="1"/>
</dbReference>